<evidence type="ECO:0000259" key="12">
    <source>
        <dbReference type="Pfam" id="PF02771"/>
    </source>
</evidence>
<evidence type="ECO:0000256" key="9">
    <source>
        <dbReference type="RuleBase" id="RU362125"/>
    </source>
</evidence>
<comment type="cofactor">
    <cofactor evidence="1 9">
        <name>FAD</name>
        <dbReference type="ChEBI" id="CHEBI:57692"/>
    </cofactor>
</comment>
<dbReference type="InterPro" id="IPR006089">
    <property type="entry name" value="Acyl-CoA_DH_CS"/>
</dbReference>
<evidence type="ECO:0000256" key="3">
    <source>
        <dbReference type="ARBA" id="ARBA00011881"/>
    </source>
</evidence>
<dbReference type="InterPro" id="IPR037069">
    <property type="entry name" value="AcylCoA_DH/ox_N_sf"/>
</dbReference>
<dbReference type="Gene3D" id="1.20.140.10">
    <property type="entry name" value="Butyryl-CoA Dehydrogenase, subunit A, domain 3"/>
    <property type="match status" value="1"/>
</dbReference>
<evidence type="ECO:0000256" key="5">
    <source>
        <dbReference type="ARBA" id="ARBA00022827"/>
    </source>
</evidence>
<feature type="domain" description="Acyl-CoA oxidase/dehydrogenase middle" evidence="11">
    <location>
        <begin position="121"/>
        <end position="216"/>
    </location>
</feature>
<dbReference type="STRING" id="1121391.SAMN02745206_02444"/>
<dbReference type="PIRSF" id="PIRSF016578">
    <property type="entry name" value="HsaA"/>
    <property type="match status" value="1"/>
</dbReference>
<dbReference type="RefSeq" id="WP_073039863.1">
    <property type="nucleotide sequence ID" value="NZ_FQVB01000023.1"/>
</dbReference>
<dbReference type="FunFam" id="1.20.140.10:FF:000004">
    <property type="entry name" value="Acyl-CoA dehydrogenase FadE25"/>
    <property type="match status" value="1"/>
</dbReference>
<evidence type="ECO:0000259" key="11">
    <source>
        <dbReference type="Pfam" id="PF02770"/>
    </source>
</evidence>
<name>A0A1M5DI31_9BACT</name>
<dbReference type="FunFam" id="2.40.110.10:FF:000001">
    <property type="entry name" value="Acyl-CoA dehydrogenase, mitochondrial"/>
    <property type="match status" value="1"/>
</dbReference>
<evidence type="ECO:0000256" key="6">
    <source>
        <dbReference type="ARBA" id="ARBA00023002"/>
    </source>
</evidence>
<dbReference type="OrthoDB" id="9765339at2"/>
<comment type="similarity">
    <text evidence="2 9">Belongs to the acyl-CoA dehydrogenase family.</text>
</comment>
<keyword evidence="5 9" id="KW-0274">FAD</keyword>
<dbReference type="Proteomes" id="UP000184076">
    <property type="component" value="Unassembled WGS sequence"/>
</dbReference>
<dbReference type="EC" id="1.3.8.10" evidence="7"/>
<accession>A0A1M5DI31</accession>
<dbReference type="Pfam" id="PF02770">
    <property type="entry name" value="Acyl-CoA_dh_M"/>
    <property type="match status" value="1"/>
</dbReference>
<gene>
    <name evidence="13" type="ORF">SAMN02745206_02444</name>
</gene>
<dbReference type="EMBL" id="FQVB01000023">
    <property type="protein sequence ID" value="SHF66504.1"/>
    <property type="molecule type" value="Genomic_DNA"/>
</dbReference>
<evidence type="ECO:0000256" key="8">
    <source>
        <dbReference type="ARBA" id="ARBA00072305"/>
    </source>
</evidence>
<evidence type="ECO:0000256" key="1">
    <source>
        <dbReference type="ARBA" id="ARBA00001974"/>
    </source>
</evidence>
<evidence type="ECO:0000256" key="4">
    <source>
        <dbReference type="ARBA" id="ARBA00022630"/>
    </source>
</evidence>
<comment type="subunit">
    <text evidence="3">Homotetramer.</text>
</comment>
<dbReference type="PANTHER" id="PTHR43884">
    <property type="entry name" value="ACYL-COA DEHYDROGENASE"/>
    <property type="match status" value="1"/>
</dbReference>
<proteinExistence type="inferred from homology"/>
<evidence type="ECO:0000256" key="2">
    <source>
        <dbReference type="ARBA" id="ARBA00009347"/>
    </source>
</evidence>
<dbReference type="SUPFAM" id="SSF47203">
    <property type="entry name" value="Acyl-CoA dehydrogenase C-terminal domain-like"/>
    <property type="match status" value="1"/>
</dbReference>
<dbReference type="InterPro" id="IPR013786">
    <property type="entry name" value="AcylCoA_DH/ox_N"/>
</dbReference>
<dbReference type="InterPro" id="IPR036250">
    <property type="entry name" value="AcylCo_DH-like_C"/>
</dbReference>
<dbReference type="SUPFAM" id="SSF56645">
    <property type="entry name" value="Acyl-CoA dehydrogenase NM domain-like"/>
    <property type="match status" value="1"/>
</dbReference>
<dbReference type="InterPro" id="IPR046373">
    <property type="entry name" value="Acyl-CoA_Oxase/DH_mid-dom_sf"/>
</dbReference>
<sequence>MNYFLSEEQKMIQELAEQIAREKVRPVRAQLDEAEEFPTELMEILAQSDLFGVYIPEEYGGLGGGILENCLAVEQLARACIGVATSFAASGLGAYPILLYGSEEQKAAYLPDIAAGRRLAAFAVTESGAGSDVTAIKTTAVKDGDHYILNGTKQWITNGGEADIYSVLAVTDKTKGPRGASFFIVEKGDPGFSFGKKEKKLGIRASATRELVFQDCRIPKERLIAKEGMGFIIAMKTFDKSRPGIGALGVGLAQGALDIAVEYARKRIQFGKPIISFQAVQHKLADMATKTEAARALIYCAARHMDTNPPDASKVAAMCKVFASDVAMEVTTEAVQILGGYGYMRDYPVEKMFRDAKILQIYEGTNEIQRNIIGQELNKEYGRIKETFF</sequence>
<dbReference type="InterPro" id="IPR006091">
    <property type="entry name" value="Acyl-CoA_Oxase/DH_mid-dom"/>
</dbReference>
<evidence type="ECO:0000313" key="14">
    <source>
        <dbReference type="Proteomes" id="UP000184076"/>
    </source>
</evidence>
<dbReference type="InterPro" id="IPR009100">
    <property type="entry name" value="AcylCoA_DH/oxidase_NM_dom_sf"/>
</dbReference>
<dbReference type="FunFam" id="1.10.540.10:FF:000026">
    <property type="entry name" value="Acyl-CoA dehydrogenase medium chain"/>
    <property type="match status" value="1"/>
</dbReference>
<organism evidence="13 14">
    <name type="scientific">Desulfacinum infernum DSM 9756</name>
    <dbReference type="NCBI Taxonomy" id="1121391"/>
    <lineage>
        <taxon>Bacteria</taxon>
        <taxon>Pseudomonadati</taxon>
        <taxon>Thermodesulfobacteriota</taxon>
        <taxon>Syntrophobacteria</taxon>
        <taxon>Syntrophobacterales</taxon>
        <taxon>Syntrophobacteraceae</taxon>
        <taxon>Desulfacinum</taxon>
    </lineage>
</organism>
<reference evidence="14" key="1">
    <citation type="submission" date="2016-11" db="EMBL/GenBank/DDBJ databases">
        <authorList>
            <person name="Varghese N."/>
            <person name="Submissions S."/>
        </authorList>
    </citation>
    <scope>NUCLEOTIDE SEQUENCE [LARGE SCALE GENOMIC DNA]</scope>
    <source>
        <strain evidence="14">DSM 9756</strain>
    </source>
</reference>
<evidence type="ECO:0000259" key="10">
    <source>
        <dbReference type="Pfam" id="PF00441"/>
    </source>
</evidence>
<dbReference type="Pfam" id="PF00441">
    <property type="entry name" value="Acyl-CoA_dh_1"/>
    <property type="match status" value="1"/>
</dbReference>
<evidence type="ECO:0000313" key="13">
    <source>
        <dbReference type="EMBL" id="SHF66504.1"/>
    </source>
</evidence>
<dbReference type="GO" id="GO:0050660">
    <property type="term" value="F:flavin adenine dinucleotide binding"/>
    <property type="evidence" value="ECO:0007669"/>
    <property type="project" value="InterPro"/>
</dbReference>
<dbReference type="PROSITE" id="PS00072">
    <property type="entry name" value="ACYL_COA_DH_1"/>
    <property type="match status" value="1"/>
</dbReference>
<feature type="domain" description="Acyl-CoA dehydrogenase/oxidase N-terminal" evidence="12">
    <location>
        <begin position="6"/>
        <end position="116"/>
    </location>
</feature>
<keyword evidence="14" id="KW-1185">Reference proteome</keyword>
<dbReference type="Gene3D" id="2.40.110.10">
    <property type="entry name" value="Butyryl-CoA Dehydrogenase, subunit A, domain 2"/>
    <property type="match status" value="1"/>
</dbReference>
<dbReference type="GO" id="GO:0003995">
    <property type="term" value="F:acyl-CoA dehydrogenase activity"/>
    <property type="evidence" value="ECO:0007669"/>
    <property type="project" value="InterPro"/>
</dbReference>
<keyword evidence="4 9" id="KW-0285">Flavoprotein</keyword>
<dbReference type="AlphaFoldDB" id="A0A1M5DI31"/>
<protein>
    <recommendedName>
        <fullName evidence="8">Cyclohex-1-ene-1-carbonyl-CoA dehydrogenase</fullName>
        <ecNumber evidence="7">1.3.8.10</ecNumber>
    </recommendedName>
</protein>
<dbReference type="InterPro" id="IPR009075">
    <property type="entry name" value="AcylCo_DH/oxidase_C"/>
</dbReference>
<dbReference type="Gene3D" id="1.10.540.10">
    <property type="entry name" value="Acyl-CoA dehydrogenase/oxidase, N-terminal domain"/>
    <property type="match status" value="1"/>
</dbReference>
<dbReference type="PROSITE" id="PS00073">
    <property type="entry name" value="ACYL_COA_DH_2"/>
    <property type="match status" value="1"/>
</dbReference>
<feature type="domain" description="Acyl-CoA dehydrogenase/oxidase C-terminal" evidence="10">
    <location>
        <begin position="228"/>
        <end position="377"/>
    </location>
</feature>
<evidence type="ECO:0000256" key="7">
    <source>
        <dbReference type="ARBA" id="ARBA00066362"/>
    </source>
</evidence>
<keyword evidence="6 9" id="KW-0560">Oxidoreductase</keyword>
<dbReference type="Pfam" id="PF02771">
    <property type="entry name" value="Acyl-CoA_dh_N"/>
    <property type="match status" value="1"/>
</dbReference>
<dbReference type="PANTHER" id="PTHR43884:SF12">
    <property type="entry name" value="ISOVALERYL-COA DEHYDROGENASE, MITOCHONDRIAL-RELATED"/>
    <property type="match status" value="1"/>
</dbReference>